<evidence type="ECO:0000259" key="5">
    <source>
        <dbReference type="PROSITE" id="PS50240"/>
    </source>
</evidence>
<dbReference type="PROSITE" id="PS50240">
    <property type="entry name" value="TRYPSIN_DOM"/>
    <property type="match status" value="1"/>
</dbReference>
<dbReference type="GO" id="GO:0005615">
    <property type="term" value="C:extracellular space"/>
    <property type="evidence" value="ECO:0007669"/>
    <property type="project" value="TreeGrafter"/>
</dbReference>
<dbReference type="InterPro" id="IPR013207">
    <property type="entry name" value="LGFP"/>
</dbReference>
<dbReference type="PANTHER" id="PTHR24264">
    <property type="entry name" value="TRYPSIN-RELATED"/>
    <property type="match status" value="1"/>
</dbReference>
<evidence type="ECO:0000313" key="7">
    <source>
        <dbReference type="Proteomes" id="UP000320876"/>
    </source>
</evidence>
<dbReference type="GO" id="GO:0006508">
    <property type="term" value="P:proteolysis"/>
    <property type="evidence" value="ECO:0007669"/>
    <property type="project" value="UniProtKB-KW"/>
</dbReference>
<dbReference type="PANTHER" id="PTHR24264:SF65">
    <property type="entry name" value="SRCR DOMAIN-CONTAINING PROTEIN"/>
    <property type="match status" value="1"/>
</dbReference>
<reference evidence="6 7" key="1">
    <citation type="submission" date="2019-06" db="EMBL/GenBank/DDBJ databases">
        <title>Sequencing the genomes of 1000 actinobacteria strains.</title>
        <authorList>
            <person name="Klenk H.-P."/>
        </authorList>
    </citation>
    <scope>NUCLEOTIDE SEQUENCE [LARGE SCALE GENOMIC DNA]</scope>
    <source>
        <strain evidence="6 7">DSM 45679</strain>
    </source>
</reference>
<accession>A0A542DIU2</accession>
<dbReference type="SUPFAM" id="SSF50494">
    <property type="entry name" value="Trypsin-like serine proteases"/>
    <property type="match status" value="1"/>
</dbReference>
<dbReference type="Pfam" id="PF08310">
    <property type="entry name" value="LGFP"/>
    <property type="match status" value="6"/>
</dbReference>
<gene>
    <name evidence="6" type="ORF">FB471_2781</name>
</gene>
<dbReference type="InterPro" id="IPR001254">
    <property type="entry name" value="Trypsin_dom"/>
</dbReference>
<comment type="subcellular location">
    <subcellularLocation>
        <location evidence="1">Secreted</location>
    </subcellularLocation>
</comment>
<keyword evidence="7" id="KW-1185">Reference proteome</keyword>
<dbReference type="InterPro" id="IPR050127">
    <property type="entry name" value="Serine_Proteases_S1"/>
</dbReference>
<keyword evidence="4" id="KW-0378">Hydrolase</keyword>
<name>A0A542DIU2_AMYCI</name>
<dbReference type="InterPro" id="IPR043504">
    <property type="entry name" value="Peptidase_S1_PA_chymotrypsin"/>
</dbReference>
<dbReference type="EMBL" id="VFML01000001">
    <property type="protein sequence ID" value="TQJ03031.1"/>
    <property type="molecule type" value="Genomic_DNA"/>
</dbReference>
<comment type="caution">
    <text evidence="6">The sequence shown here is derived from an EMBL/GenBank/DDBJ whole genome shotgun (WGS) entry which is preliminary data.</text>
</comment>
<evidence type="ECO:0000256" key="4">
    <source>
        <dbReference type="ARBA" id="ARBA00022801"/>
    </source>
</evidence>
<protein>
    <submittedName>
        <fullName evidence="6">LGFP repeat-containing protein</fullName>
    </submittedName>
</protein>
<evidence type="ECO:0000313" key="6">
    <source>
        <dbReference type="EMBL" id="TQJ03031.1"/>
    </source>
</evidence>
<dbReference type="SMART" id="SM00020">
    <property type="entry name" value="Tryp_SPc"/>
    <property type="match status" value="1"/>
</dbReference>
<dbReference type="Proteomes" id="UP000320876">
    <property type="component" value="Unassembled WGS sequence"/>
</dbReference>
<feature type="domain" description="Peptidase S1" evidence="5">
    <location>
        <begin position="31"/>
        <end position="250"/>
    </location>
</feature>
<organism evidence="6 7">
    <name type="scientific">Amycolatopsis cihanbeyliensis</name>
    <dbReference type="NCBI Taxonomy" id="1128664"/>
    <lineage>
        <taxon>Bacteria</taxon>
        <taxon>Bacillati</taxon>
        <taxon>Actinomycetota</taxon>
        <taxon>Actinomycetes</taxon>
        <taxon>Pseudonocardiales</taxon>
        <taxon>Pseudonocardiaceae</taxon>
        <taxon>Amycolatopsis</taxon>
    </lineage>
</organism>
<dbReference type="Gene3D" id="2.40.10.10">
    <property type="entry name" value="Trypsin-like serine proteases"/>
    <property type="match status" value="1"/>
</dbReference>
<keyword evidence="2" id="KW-0964">Secreted</keyword>
<evidence type="ECO:0000256" key="3">
    <source>
        <dbReference type="ARBA" id="ARBA00022670"/>
    </source>
</evidence>
<keyword evidence="3" id="KW-0645">Protease</keyword>
<sequence length="573" mass="62869">MRSRRRRTTVLSCLLVAGFAGGLLSGGAVYAVGGGPAPEGEYGFVAEIYIQQRECSAALVDVEWLVTASSCFAEDPGEGFPIPPGVPGEPVTAVVGGAYSGRGEGRVRSVVELVPREDRDLVLARLDEPVLDVTPVPISTMPAGQDEVLNVVGYGRTAEVWQPDELNISTFSVAGVNPSTIDLQPAAEDAALCKGDAGGPAVREVEGRLELVGIHSRSWQHGCLGVEETRTGAVDTRVDDLTGWLDRSPLQQRVDTDPALEAEIGTPVGSEVVEWPYRYREFERGRLYWSADTEVTAFIRGPILDRYLALGGHGRFGAPTIDEVATPDGVARYNHFSKNASIYWTPDTGAHGVWGEIRKKWAALDWERGPMGYPTTDEVATPDGVARYNHFTKNASIYWTPDTGAHGVWGEIRKKWAALDWERGPMGYPTTDEVATPDGVARYNHFTKNASIYWTPDTGAHGVWGEIRKKWAALDWERGPMGYPTTDETKTPDGVGRYNHFTKGGSIYWSPGNGAHEIYGLIKKRWASLGWEKSYLGYPTSGEYSVPGGRRNNFEHGYIRWTRSTNTVIDRPY</sequence>
<dbReference type="Pfam" id="PF00089">
    <property type="entry name" value="Trypsin"/>
    <property type="match status" value="1"/>
</dbReference>
<dbReference type="PRINTS" id="PR00722">
    <property type="entry name" value="CHYMOTRYPSIN"/>
</dbReference>
<dbReference type="AlphaFoldDB" id="A0A542DIU2"/>
<evidence type="ECO:0000256" key="2">
    <source>
        <dbReference type="ARBA" id="ARBA00022525"/>
    </source>
</evidence>
<dbReference type="InterPro" id="IPR009003">
    <property type="entry name" value="Peptidase_S1_PA"/>
</dbReference>
<proteinExistence type="predicted"/>
<dbReference type="GO" id="GO:0004252">
    <property type="term" value="F:serine-type endopeptidase activity"/>
    <property type="evidence" value="ECO:0007669"/>
    <property type="project" value="InterPro"/>
</dbReference>
<dbReference type="InterPro" id="IPR001314">
    <property type="entry name" value="Peptidase_S1A"/>
</dbReference>
<evidence type="ECO:0000256" key="1">
    <source>
        <dbReference type="ARBA" id="ARBA00004613"/>
    </source>
</evidence>